<reference evidence="2 3" key="1">
    <citation type="journal article" date="2013" name="Front. Plant Sci.">
        <title>The Reference Genome of the Halophytic Plant Eutrema salsugineum.</title>
        <authorList>
            <person name="Yang R."/>
            <person name="Jarvis D.E."/>
            <person name="Chen H."/>
            <person name="Beilstein M.A."/>
            <person name="Grimwood J."/>
            <person name="Jenkins J."/>
            <person name="Shu S."/>
            <person name="Prochnik S."/>
            <person name="Xin M."/>
            <person name="Ma C."/>
            <person name="Schmutz J."/>
            <person name="Wing R.A."/>
            <person name="Mitchell-Olds T."/>
            <person name="Schumaker K.S."/>
            <person name="Wang X."/>
        </authorList>
    </citation>
    <scope>NUCLEOTIDE SEQUENCE [LARGE SCALE GENOMIC DNA]</scope>
</reference>
<dbReference type="PANTHER" id="PTHR31111">
    <property type="entry name" value="BNAA05G37150D PROTEIN-RELATED"/>
    <property type="match status" value="1"/>
</dbReference>
<dbReference type="SUPFAM" id="SSF81383">
    <property type="entry name" value="F-box domain"/>
    <property type="match status" value="1"/>
</dbReference>
<keyword evidence="3" id="KW-1185">Reference proteome</keyword>
<dbReference type="CDD" id="cd22157">
    <property type="entry name" value="F-box_AtFBW1-like"/>
    <property type="match status" value="1"/>
</dbReference>
<proteinExistence type="predicted"/>
<dbReference type="AlphaFoldDB" id="V4NIS8"/>
<name>V4NIS8_EUTSA</name>
<gene>
    <name evidence="2" type="ORF">EUTSA_v10000505mg</name>
</gene>
<dbReference type="InterPro" id="IPR001810">
    <property type="entry name" value="F-box_dom"/>
</dbReference>
<accession>V4NIS8</accession>
<protein>
    <recommendedName>
        <fullName evidence="1">F-box domain-containing protein</fullName>
    </recommendedName>
</protein>
<feature type="non-terminal residue" evidence="2">
    <location>
        <position position="1"/>
    </location>
</feature>
<dbReference type="Proteomes" id="UP000030689">
    <property type="component" value="Unassembled WGS sequence"/>
</dbReference>
<feature type="domain" description="F-box" evidence="1">
    <location>
        <begin position="28"/>
        <end position="68"/>
    </location>
</feature>
<dbReference type="NCBIfam" id="TIGR01640">
    <property type="entry name" value="F_box_assoc_1"/>
    <property type="match status" value="1"/>
</dbReference>
<evidence type="ECO:0000313" key="2">
    <source>
        <dbReference type="EMBL" id="ESQ46166.1"/>
    </source>
</evidence>
<evidence type="ECO:0000313" key="3">
    <source>
        <dbReference type="Proteomes" id="UP000030689"/>
    </source>
</evidence>
<dbReference type="STRING" id="72664.V4NIS8"/>
<dbReference type="InterPro" id="IPR036047">
    <property type="entry name" value="F-box-like_dom_sf"/>
</dbReference>
<dbReference type="Gramene" id="ESQ46166">
    <property type="protein sequence ID" value="ESQ46166"/>
    <property type="gene ID" value="EUTSA_v10000505mg"/>
</dbReference>
<dbReference type="InterPro" id="IPR013187">
    <property type="entry name" value="F-box-assoc_dom_typ3"/>
</dbReference>
<dbReference type="OMA" id="REWERHI"/>
<evidence type="ECO:0000259" key="1">
    <source>
        <dbReference type="SMART" id="SM00256"/>
    </source>
</evidence>
<organism evidence="2 3">
    <name type="scientific">Eutrema salsugineum</name>
    <name type="common">Saltwater cress</name>
    <name type="synonym">Sisymbrium salsugineum</name>
    <dbReference type="NCBI Taxonomy" id="72664"/>
    <lineage>
        <taxon>Eukaryota</taxon>
        <taxon>Viridiplantae</taxon>
        <taxon>Streptophyta</taxon>
        <taxon>Embryophyta</taxon>
        <taxon>Tracheophyta</taxon>
        <taxon>Spermatophyta</taxon>
        <taxon>Magnoliopsida</taxon>
        <taxon>eudicotyledons</taxon>
        <taxon>Gunneridae</taxon>
        <taxon>Pentapetalae</taxon>
        <taxon>rosids</taxon>
        <taxon>malvids</taxon>
        <taxon>Brassicales</taxon>
        <taxon>Brassicaceae</taxon>
        <taxon>Eutremeae</taxon>
        <taxon>Eutrema</taxon>
    </lineage>
</organism>
<dbReference type="EMBL" id="KI517426">
    <property type="protein sequence ID" value="ESQ46166.1"/>
    <property type="molecule type" value="Genomic_DNA"/>
</dbReference>
<dbReference type="InterPro" id="IPR017451">
    <property type="entry name" value="F-box-assoc_interact_dom"/>
</dbReference>
<dbReference type="SMART" id="SM00256">
    <property type="entry name" value="FBOX"/>
    <property type="match status" value="1"/>
</dbReference>
<sequence length="390" mass="44728">RLGTTSSSSSSLRVTKRKKMISDGSDLLPIDLVIEIFIRLPVKTLARFLCLSKIWKSTIRSRYFKKLYIAESSSSSNRHRPRSLIFSLRRDGHECFYFSSLQTKNPSGEATYHLSHPTNKFTINSSSIHGFICYGTASKARLYNTIKRRSIALPMVDSKKKLLHQFLGYDPIDGVYKLLCMTTGKKAVAKEIQVLTLGKETSWRKIETCAFVHSPHFPQICIDGVLYYGAYYWEGRKERGVVSFDVRSESFHLVKAPKGIGMKFTKMTRFNGKLALMYTGHRRIELWVLVDAAKHEWCNESFPMPRITGCRGSFEAFCAIDETGEFVLAPREFTETPFCVVYYHPMRGSVRKVDFQGITEQVPPPSWGLCTRNWRTMSIFPNQVENLLFL</sequence>
<dbReference type="Pfam" id="PF08268">
    <property type="entry name" value="FBA_3"/>
    <property type="match status" value="1"/>
</dbReference>
<dbReference type="Pfam" id="PF00646">
    <property type="entry name" value="F-box"/>
    <property type="match status" value="1"/>
</dbReference>
<dbReference type="PANTHER" id="PTHR31111:SF106">
    <property type="entry name" value="F-BOX ASSOCIATED UBIQUITINATION EFFECTOR FAMILY PROTEIN"/>
    <property type="match status" value="1"/>
</dbReference>
<dbReference type="OrthoDB" id="5314306at2759"/>
<dbReference type="KEGG" id="eus:EUTSA_v10000505mg"/>